<name>A0ABU0GJQ7_9CELL</name>
<comment type="subcellular location">
    <subcellularLocation>
        <location evidence="2">Cell membrane</location>
    </subcellularLocation>
</comment>
<organism evidence="14 15">
    <name type="scientific">Cellulomonas iranensis</name>
    <dbReference type="NCBI Taxonomy" id="76862"/>
    <lineage>
        <taxon>Bacteria</taxon>
        <taxon>Bacillati</taxon>
        <taxon>Actinomycetota</taxon>
        <taxon>Actinomycetes</taxon>
        <taxon>Micrococcales</taxon>
        <taxon>Cellulomonadaceae</taxon>
        <taxon>Cellulomonas</taxon>
    </lineage>
</organism>
<evidence type="ECO:0000256" key="10">
    <source>
        <dbReference type="ARBA" id="ARBA00023136"/>
    </source>
</evidence>
<dbReference type="InterPro" id="IPR004358">
    <property type="entry name" value="Sig_transdc_His_kin-like_C"/>
</dbReference>
<keyword evidence="8" id="KW-1133">Transmembrane helix</keyword>
<reference evidence="14 15" key="1">
    <citation type="submission" date="2023-07" db="EMBL/GenBank/DDBJ databases">
        <title>Sequencing the genomes of 1000 actinobacteria strains.</title>
        <authorList>
            <person name="Klenk H.-P."/>
        </authorList>
    </citation>
    <scope>NUCLEOTIDE SEQUENCE [LARGE SCALE GENOMIC DNA]</scope>
    <source>
        <strain evidence="14 15">DSM 14785</strain>
    </source>
</reference>
<dbReference type="InterPro" id="IPR005467">
    <property type="entry name" value="His_kinase_dom"/>
</dbReference>
<dbReference type="Gene3D" id="6.10.340.10">
    <property type="match status" value="1"/>
</dbReference>
<evidence type="ECO:0000256" key="2">
    <source>
        <dbReference type="ARBA" id="ARBA00004236"/>
    </source>
</evidence>
<dbReference type="Pfam" id="PF00512">
    <property type="entry name" value="HisKA"/>
    <property type="match status" value="1"/>
</dbReference>
<dbReference type="SMART" id="SM00387">
    <property type="entry name" value="HATPase_c"/>
    <property type="match status" value="1"/>
</dbReference>
<protein>
    <recommendedName>
        <fullName evidence="3">histidine kinase</fullName>
        <ecNumber evidence="3">2.7.13.3</ecNumber>
    </recommendedName>
</protein>
<evidence type="ECO:0000313" key="15">
    <source>
        <dbReference type="Proteomes" id="UP001240250"/>
    </source>
</evidence>
<evidence type="ECO:0000256" key="3">
    <source>
        <dbReference type="ARBA" id="ARBA00012438"/>
    </source>
</evidence>
<keyword evidence="6" id="KW-0812">Transmembrane</keyword>
<evidence type="ECO:0000256" key="4">
    <source>
        <dbReference type="ARBA" id="ARBA00022553"/>
    </source>
</evidence>
<feature type="domain" description="HAMP" evidence="13">
    <location>
        <begin position="212"/>
        <end position="274"/>
    </location>
</feature>
<feature type="region of interest" description="Disordered" evidence="11">
    <location>
        <begin position="72"/>
        <end position="103"/>
    </location>
</feature>
<keyword evidence="7 14" id="KW-0418">Kinase</keyword>
<evidence type="ECO:0000256" key="8">
    <source>
        <dbReference type="ARBA" id="ARBA00022989"/>
    </source>
</evidence>
<sequence>MTPAGDLRDAAPRRRARWSLRRRLVAVVLGLVLLVGVAMGVVSTLALRGSLVAQVDQRAVAAAARAVQATEGGGGLGVVPPRPDGDDDDRRHGDRPPPLLVPGQDVGTVSLVVGATTTDGAHLAQDGYRRLTDAQVAALRGVPADGAPHSVLLDDLGTYRAVALRDDDGVLVVNALPTSGVDATVGQYVVIEVLLAAGALLVAGVGGSLLVRRELAPLTRVAATAARVAEQPLARGEVEIVARVDPRDTDPSTEVGQVGAALDRMLGHVEHALAERHASESQVRRFVADASHELRTPLASIRGYTELVRRSPDALPPDAVAALARVEAEAVRMSALVDDLLLLARLDAGRALEREPVDLGVLAVDAVADAHAAGPDHVWRLDLPGSDDDGDDAADDELTVLGDDHRLRQVLANLTSNARRHTPPGTRVDVGVRRDGADVVLTVTDDGPGVPPDLAGSLFQRFTRGDASRNRAAGSTGLGLAIAHAVVTAHGGTLTCTSAPGRTTFAARLPAAGPTRPGDTAAATGAVGT</sequence>
<keyword evidence="5 14" id="KW-0808">Transferase</keyword>
<dbReference type="InterPro" id="IPR050428">
    <property type="entry name" value="TCS_sensor_his_kinase"/>
</dbReference>
<evidence type="ECO:0000256" key="9">
    <source>
        <dbReference type="ARBA" id="ARBA00023012"/>
    </source>
</evidence>
<evidence type="ECO:0000256" key="6">
    <source>
        <dbReference type="ARBA" id="ARBA00022692"/>
    </source>
</evidence>
<dbReference type="Proteomes" id="UP001240250">
    <property type="component" value="Unassembled WGS sequence"/>
</dbReference>
<dbReference type="PRINTS" id="PR00344">
    <property type="entry name" value="BCTRLSENSOR"/>
</dbReference>
<dbReference type="CDD" id="cd00082">
    <property type="entry name" value="HisKA"/>
    <property type="match status" value="1"/>
</dbReference>
<dbReference type="InterPro" id="IPR036097">
    <property type="entry name" value="HisK_dim/P_sf"/>
</dbReference>
<comment type="caution">
    <text evidence="14">The sequence shown here is derived from an EMBL/GenBank/DDBJ whole genome shotgun (WGS) entry which is preliminary data.</text>
</comment>
<dbReference type="InterPro" id="IPR036890">
    <property type="entry name" value="HATPase_C_sf"/>
</dbReference>
<evidence type="ECO:0000259" key="12">
    <source>
        <dbReference type="PROSITE" id="PS50109"/>
    </source>
</evidence>
<evidence type="ECO:0000256" key="7">
    <source>
        <dbReference type="ARBA" id="ARBA00022777"/>
    </source>
</evidence>
<dbReference type="SMART" id="SM00388">
    <property type="entry name" value="HisKA"/>
    <property type="match status" value="1"/>
</dbReference>
<keyword evidence="15" id="KW-1185">Reference proteome</keyword>
<accession>A0ABU0GJQ7</accession>
<gene>
    <name evidence="14" type="ORF">JO380_001206</name>
</gene>
<evidence type="ECO:0000256" key="5">
    <source>
        <dbReference type="ARBA" id="ARBA00022679"/>
    </source>
</evidence>
<comment type="catalytic activity">
    <reaction evidence="1">
        <text>ATP + protein L-histidine = ADP + protein N-phospho-L-histidine.</text>
        <dbReference type="EC" id="2.7.13.3"/>
    </reaction>
</comment>
<dbReference type="Gene3D" id="3.30.565.10">
    <property type="entry name" value="Histidine kinase-like ATPase, C-terminal domain"/>
    <property type="match status" value="1"/>
</dbReference>
<evidence type="ECO:0000259" key="13">
    <source>
        <dbReference type="PROSITE" id="PS50885"/>
    </source>
</evidence>
<dbReference type="Pfam" id="PF02518">
    <property type="entry name" value="HATPase_c"/>
    <property type="match status" value="1"/>
</dbReference>
<dbReference type="InterPro" id="IPR003660">
    <property type="entry name" value="HAMP_dom"/>
</dbReference>
<dbReference type="PROSITE" id="PS50109">
    <property type="entry name" value="HIS_KIN"/>
    <property type="match status" value="1"/>
</dbReference>
<dbReference type="SUPFAM" id="SSF55874">
    <property type="entry name" value="ATPase domain of HSP90 chaperone/DNA topoisomerase II/histidine kinase"/>
    <property type="match status" value="1"/>
</dbReference>
<dbReference type="GO" id="GO:0004673">
    <property type="term" value="F:protein histidine kinase activity"/>
    <property type="evidence" value="ECO:0007669"/>
    <property type="project" value="UniProtKB-EC"/>
</dbReference>
<dbReference type="EMBL" id="JAUSVM010000001">
    <property type="protein sequence ID" value="MDQ0424825.1"/>
    <property type="molecule type" value="Genomic_DNA"/>
</dbReference>
<evidence type="ECO:0000256" key="11">
    <source>
        <dbReference type="SAM" id="MobiDB-lite"/>
    </source>
</evidence>
<dbReference type="Gene3D" id="1.10.287.130">
    <property type="match status" value="1"/>
</dbReference>
<proteinExistence type="predicted"/>
<keyword evidence="9" id="KW-0902">Two-component regulatory system</keyword>
<dbReference type="RefSeq" id="WP_070319767.1">
    <property type="nucleotide sequence ID" value="NZ_JAUSVM010000001.1"/>
</dbReference>
<dbReference type="CDD" id="cd00075">
    <property type="entry name" value="HATPase"/>
    <property type="match status" value="1"/>
</dbReference>
<dbReference type="SMART" id="SM00304">
    <property type="entry name" value="HAMP"/>
    <property type="match status" value="1"/>
</dbReference>
<dbReference type="SUPFAM" id="SSF47384">
    <property type="entry name" value="Homodimeric domain of signal transducing histidine kinase"/>
    <property type="match status" value="1"/>
</dbReference>
<keyword evidence="10" id="KW-0472">Membrane</keyword>
<dbReference type="PROSITE" id="PS50885">
    <property type="entry name" value="HAMP"/>
    <property type="match status" value="1"/>
</dbReference>
<dbReference type="PANTHER" id="PTHR45436">
    <property type="entry name" value="SENSOR HISTIDINE KINASE YKOH"/>
    <property type="match status" value="1"/>
</dbReference>
<dbReference type="InterPro" id="IPR003594">
    <property type="entry name" value="HATPase_dom"/>
</dbReference>
<evidence type="ECO:0000256" key="1">
    <source>
        <dbReference type="ARBA" id="ARBA00000085"/>
    </source>
</evidence>
<dbReference type="InterPro" id="IPR003661">
    <property type="entry name" value="HisK_dim/P_dom"/>
</dbReference>
<keyword evidence="4" id="KW-0597">Phosphoprotein</keyword>
<dbReference type="PANTHER" id="PTHR45436:SF5">
    <property type="entry name" value="SENSOR HISTIDINE KINASE TRCS"/>
    <property type="match status" value="1"/>
</dbReference>
<dbReference type="EC" id="2.7.13.3" evidence="3"/>
<feature type="domain" description="Histidine kinase" evidence="12">
    <location>
        <begin position="289"/>
        <end position="513"/>
    </location>
</feature>
<evidence type="ECO:0000313" key="14">
    <source>
        <dbReference type="EMBL" id="MDQ0424825.1"/>
    </source>
</evidence>